<sequence length="269" mass="30614">MEQNGYEETYKINLCDGRGAVKECSGQGETAELRPSSPYCPGDVIEVVCSHAPCYALVSADPALPPARVWITESPMRFPIPFGEERQAYPPEAFTGERRVRVEPVPETERNTYGNLSENPLDRRGDTTYYPHCTASVETRGESVFAARNTVDGRYENTYHGEWPYTSWGDNEDPDAEICIEFGRPVLADRIDILIRADFPHDNYWKHAVVEFSDGSELSAELRKTEQWQSIPFAARSITWVKLTHLIRSEEESPFPALTQWRIFGRNCQ</sequence>
<keyword evidence="2" id="KW-1185">Reference proteome</keyword>
<protein>
    <recommendedName>
        <fullName evidence="3">Carbohydrate-binding protein</fullName>
    </recommendedName>
</protein>
<dbReference type="PATRIC" id="fig|742737.3.peg.4498"/>
<dbReference type="RefSeq" id="WP_006782500.1">
    <property type="nucleotide sequence ID" value="NZ_CP040506.1"/>
</dbReference>
<gene>
    <name evidence="1" type="ORF">HMPREF9473_04512</name>
</gene>
<evidence type="ECO:0000313" key="2">
    <source>
        <dbReference type="Proteomes" id="UP000005384"/>
    </source>
</evidence>
<dbReference type="Proteomes" id="UP000005384">
    <property type="component" value="Unassembled WGS sequence"/>
</dbReference>
<dbReference type="HOGENOM" id="CLU_070538_0_0_9"/>
<evidence type="ECO:0008006" key="3">
    <source>
        <dbReference type="Google" id="ProtNLM"/>
    </source>
</evidence>
<dbReference type="SUPFAM" id="SSF49785">
    <property type="entry name" value="Galactose-binding domain-like"/>
    <property type="match status" value="1"/>
</dbReference>
<name>G5ILY4_9FIRM</name>
<dbReference type="AlphaFoldDB" id="G5ILY4"/>
<dbReference type="InterPro" id="IPR008979">
    <property type="entry name" value="Galactose-bd-like_sf"/>
</dbReference>
<evidence type="ECO:0000313" key="1">
    <source>
        <dbReference type="EMBL" id="EHI57403.1"/>
    </source>
</evidence>
<reference evidence="1 2" key="1">
    <citation type="submission" date="2011-08" db="EMBL/GenBank/DDBJ databases">
        <title>The Genome Sequence of Clostridium hathewayi WAL-18680.</title>
        <authorList>
            <consortium name="The Broad Institute Genome Sequencing Platform"/>
            <person name="Earl A."/>
            <person name="Ward D."/>
            <person name="Feldgarden M."/>
            <person name="Gevers D."/>
            <person name="Finegold S.M."/>
            <person name="Summanen P.H."/>
            <person name="Molitoris D.R."/>
            <person name="Song M."/>
            <person name="Daigneault M."/>
            <person name="Allen-Vercoe E."/>
            <person name="Young S.K."/>
            <person name="Zeng Q."/>
            <person name="Gargeya S."/>
            <person name="Fitzgerald M."/>
            <person name="Haas B."/>
            <person name="Abouelleil A."/>
            <person name="Alvarado L."/>
            <person name="Arachchi H.M."/>
            <person name="Berlin A."/>
            <person name="Brown A."/>
            <person name="Chapman S.B."/>
            <person name="Chen Z."/>
            <person name="Dunbar C."/>
            <person name="Freedman E."/>
            <person name="Gearin G."/>
            <person name="Gellesch M."/>
            <person name="Goldberg J."/>
            <person name="Griggs A."/>
            <person name="Gujja S."/>
            <person name="Heiman D."/>
            <person name="Howarth C."/>
            <person name="Larson L."/>
            <person name="Lui A."/>
            <person name="MacDonald P.J.P."/>
            <person name="Montmayeur A."/>
            <person name="Murphy C."/>
            <person name="Neiman D."/>
            <person name="Pearson M."/>
            <person name="Priest M."/>
            <person name="Roberts A."/>
            <person name="Saif S."/>
            <person name="Shea T."/>
            <person name="Shenoy N."/>
            <person name="Sisk P."/>
            <person name="Stolte C."/>
            <person name="Sykes S."/>
            <person name="Wortman J."/>
            <person name="Nusbaum C."/>
            <person name="Birren B."/>
        </authorList>
    </citation>
    <scope>NUCLEOTIDE SEQUENCE [LARGE SCALE GENOMIC DNA]</scope>
    <source>
        <strain evidence="1 2">WAL-18680</strain>
    </source>
</reference>
<proteinExistence type="predicted"/>
<dbReference type="EMBL" id="ADLN01000120">
    <property type="protein sequence ID" value="EHI57403.1"/>
    <property type="molecule type" value="Genomic_DNA"/>
</dbReference>
<dbReference type="OrthoDB" id="5674083at2"/>
<organism evidence="1 2">
    <name type="scientific">Hungatella hathewayi WAL-18680</name>
    <dbReference type="NCBI Taxonomy" id="742737"/>
    <lineage>
        <taxon>Bacteria</taxon>
        <taxon>Bacillati</taxon>
        <taxon>Bacillota</taxon>
        <taxon>Clostridia</taxon>
        <taxon>Lachnospirales</taxon>
        <taxon>Lachnospiraceae</taxon>
        <taxon>Hungatella</taxon>
    </lineage>
</organism>
<dbReference type="Gene3D" id="2.60.120.260">
    <property type="entry name" value="Galactose-binding domain-like"/>
    <property type="match status" value="1"/>
</dbReference>
<comment type="caution">
    <text evidence="1">The sequence shown here is derived from an EMBL/GenBank/DDBJ whole genome shotgun (WGS) entry which is preliminary data.</text>
</comment>
<accession>G5ILY4</accession>